<dbReference type="InterPro" id="IPR029044">
    <property type="entry name" value="Nucleotide-diphossugar_trans"/>
</dbReference>
<evidence type="ECO:0000256" key="1">
    <source>
        <dbReference type="ARBA" id="ARBA00004236"/>
    </source>
</evidence>
<proteinExistence type="predicted"/>
<dbReference type="PANTHER" id="PTHR43646">
    <property type="entry name" value="GLYCOSYLTRANSFERASE"/>
    <property type="match status" value="1"/>
</dbReference>
<sequence>MTRRLSVVIPVLNEAPRLRRLLPKLRRHLWDQDEIIVVDGASTDDTVSVAEEGADKVLHCDRGRARQMNFGAERACGDLLWFLHADSGLRREQPAALRYLPEGPLWGRFDVRLKGHHPLFPIIGGAMNLRSRWTGIATGDQGIFVDRLMFLDVGGFPLQPLMEDVALSACLRRHGKPLCLRPRMVVDSRRWQQHGVLRTVLLMWRLRWRYWRGADPAELHRIYYRDHFRDQGDGEAAPEREGGRDPG</sequence>
<dbReference type="Pfam" id="PF00535">
    <property type="entry name" value="Glycos_transf_2"/>
    <property type="match status" value="1"/>
</dbReference>
<keyword evidence="2" id="KW-1003">Cell membrane</keyword>
<accession>K0CGC6</accession>
<dbReference type="GO" id="GO:0005886">
    <property type="term" value="C:plasma membrane"/>
    <property type="evidence" value="ECO:0007669"/>
    <property type="project" value="UniProtKB-SubCell"/>
</dbReference>
<reference evidence="7 8" key="1">
    <citation type="journal article" date="2012" name="J. Bacteriol.">
        <title>Complete genome sequence of Alcanivorax dieselolei type strain B5.</title>
        <authorList>
            <person name="Lai Q."/>
            <person name="Li W."/>
            <person name="Shao Z."/>
        </authorList>
    </citation>
    <scope>NUCLEOTIDE SEQUENCE [LARGE SCALE GENOMIC DNA]</scope>
    <source>
        <strain evidence="8">DSM 16502 / CGMCC 1.3690 / B-5</strain>
    </source>
</reference>
<dbReference type="Gene3D" id="3.90.550.10">
    <property type="entry name" value="Spore Coat Polysaccharide Biosynthesis Protein SpsA, Chain A"/>
    <property type="match status" value="1"/>
</dbReference>
<evidence type="ECO:0000256" key="3">
    <source>
        <dbReference type="ARBA" id="ARBA00022676"/>
    </source>
</evidence>
<dbReference type="AlphaFoldDB" id="K0CGC6"/>
<evidence type="ECO:0000256" key="4">
    <source>
        <dbReference type="ARBA" id="ARBA00022679"/>
    </source>
</evidence>
<dbReference type="PANTHER" id="PTHR43646:SF2">
    <property type="entry name" value="GLYCOSYLTRANSFERASE 2-LIKE DOMAIN-CONTAINING PROTEIN"/>
    <property type="match status" value="1"/>
</dbReference>
<dbReference type="SUPFAM" id="SSF53448">
    <property type="entry name" value="Nucleotide-diphospho-sugar transferases"/>
    <property type="match status" value="1"/>
</dbReference>
<dbReference type="GO" id="GO:0016757">
    <property type="term" value="F:glycosyltransferase activity"/>
    <property type="evidence" value="ECO:0007669"/>
    <property type="project" value="UniProtKB-KW"/>
</dbReference>
<evidence type="ECO:0000313" key="7">
    <source>
        <dbReference type="EMBL" id="AFT71405.1"/>
    </source>
</evidence>
<dbReference type="eggNOG" id="COG1216">
    <property type="taxonomic scope" value="Bacteria"/>
</dbReference>
<dbReference type="Proteomes" id="UP000006286">
    <property type="component" value="Chromosome"/>
</dbReference>
<evidence type="ECO:0000259" key="6">
    <source>
        <dbReference type="Pfam" id="PF00535"/>
    </source>
</evidence>
<dbReference type="InterPro" id="IPR001173">
    <property type="entry name" value="Glyco_trans_2-like"/>
</dbReference>
<keyword evidence="4 7" id="KW-0808">Transferase</keyword>
<dbReference type="EMBL" id="CP003466">
    <property type="protein sequence ID" value="AFT71405.1"/>
    <property type="molecule type" value="Genomic_DNA"/>
</dbReference>
<keyword evidence="8" id="KW-1185">Reference proteome</keyword>
<dbReference type="KEGG" id="adi:B5T_03138"/>
<keyword evidence="5" id="KW-0472">Membrane</keyword>
<evidence type="ECO:0000256" key="5">
    <source>
        <dbReference type="ARBA" id="ARBA00023136"/>
    </source>
</evidence>
<dbReference type="HOGENOM" id="CLU_025996_17_3_6"/>
<name>K0CGC6_ALCDB</name>
<keyword evidence="3" id="KW-0328">Glycosyltransferase</keyword>
<dbReference type="RefSeq" id="WP_014995470.1">
    <property type="nucleotide sequence ID" value="NC_018691.1"/>
</dbReference>
<dbReference type="CDD" id="cd02522">
    <property type="entry name" value="GT_2_like_a"/>
    <property type="match status" value="1"/>
</dbReference>
<evidence type="ECO:0000313" key="8">
    <source>
        <dbReference type="Proteomes" id="UP000006286"/>
    </source>
</evidence>
<dbReference type="PATRIC" id="fig|930169.3.peg.3099"/>
<dbReference type="InterPro" id="IPR026461">
    <property type="entry name" value="Trfase_2_rSAM/seldom_assoc"/>
</dbReference>
<comment type="subcellular location">
    <subcellularLocation>
        <location evidence="1">Cell membrane</location>
    </subcellularLocation>
</comment>
<feature type="domain" description="Glycosyltransferase 2-like" evidence="6">
    <location>
        <begin position="6"/>
        <end position="87"/>
    </location>
</feature>
<dbReference type="NCBIfam" id="TIGR04283">
    <property type="entry name" value="glyco_like_mftF"/>
    <property type="match status" value="1"/>
</dbReference>
<evidence type="ECO:0000256" key="2">
    <source>
        <dbReference type="ARBA" id="ARBA00022475"/>
    </source>
</evidence>
<dbReference type="STRING" id="930169.B5T_03138"/>
<protein>
    <submittedName>
        <fullName evidence="7">Glycosyl transferase, group 2 family protein</fullName>
    </submittedName>
</protein>
<organism evidence="7 8">
    <name type="scientific">Alcanivorax dieselolei (strain DSM 16502 / CGMCC 1.3690 / MCCC 1A00001 / B-5)</name>
    <name type="common">Alloalcanivorax dieselolei</name>
    <dbReference type="NCBI Taxonomy" id="930169"/>
    <lineage>
        <taxon>Bacteria</taxon>
        <taxon>Pseudomonadati</taxon>
        <taxon>Pseudomonadota</taxon>
        <taxon>Gammaproteobacteria</taxon>
        <taxon>Oceanospirillales</taxon>
        <taxon>Alcanivoracaceae</taxon>
        <taxon>Alloalcanivorax</taxon>
    </lineage>
</organism>
<gene>
    <name evidence="7" type="ordered locus">B5T_03138</name>
</gene>